<evidence type="ECO:0008006" key="4">
    <source>
        <dbReference type="Google" id="ProtNLM"/>
    </source>
</evidence>
<gene>
    <name evidence="2" type="ORF">BST83_11630</name>
</gene>
<organism evidence="2 3">
    <name type="scientific">Polaribacter filamentus</name>
    <dbReference type="NCBI Taxonomy" id="53483"/>
    <lineage>
        <taxon>Bacteria</taxon>
        <taxon>Pseudomonadati</taxon>
        <taxon>Bacteroidota</taxon>
        <taxon>Flavobacteriia</taxon>
        <taxon>Flavobacteriales</taxon>
        <taxon>Flavobacteriaceae</taxon>
    </lineage>
</organism>
<dbReference type="AlphaFoldDB" id="A0A2S7KYI6"/>
<dbReference type="InterPro" id="IPR002514">
    <property type="entry name" value="Transposase_8"/>
</dbReference>
<evidence type="ECO:0000313" key="3">
    <source>
        <dbReference type="Proteomes" id="UP000239522"/>
    </source>
</evidence>
<dbReference type="GO" id="GO:0006313">
    <property type="term" value="P:DNA transposition"/>
    <property type="evidence" value="ECO:0007669"/>
    <property type="project" value="InterPro"/>
</dbReference>
<proteinExistence type="predicted"/>
<feature type="coiled-coil region" evidence="1">
    <location>
        <begin position="63"/>
        <end position="90"/>
    </location>
</feature>
<dbReference type="EMBL" id="MQUA01000013">
    <property type="protein sequence ID" value="PQB07732.1"/>
    <property type="molecule type" value="Genomic_DNA"/>
</dbReference>
<sequence length="104" mass="12207">MKKRNRNYSTSFKQKALELSYARGHVKQVCEELDIPYSLLHRWRRESQDYGKNSFPVRGVPKLTDEQKEIALLKKQLKDISEEHEILKKGVSIFSKSDRKNLGS</sequence>
<evidence type="ECO:0000256" key="1">
    <source>
        <dbReference type="SAM" id="Coils"/>
    </source>
</evidence>
<protein>
    <recommendedName>
        <fullName evidence="4">Transposase</fullName>
    </recommendedName>
</protein>
<dbReference type="Proteomes" id="UP000239522">
    <property type="component" value="Unassembled WGS sequence"/>
</dbReference>
<dbReference type="SUPFAM" id="SSF46689">
    <property type="entry name" value="Homeodomain-like"/>
    <property type="match status" value="1"/>
</dbReference>
<dbReference type="InterPro" id="IPR009057">
    <property type="entry name" value="Homeodomain-like_sf"/>
</dbReference>
<accession>A0A2S7KYI6</accession>
<name>A0A2S7KYI6_9FLAO</name>
<dbReference type="GO" id="GO:0003677">
    <property type="term" value="F:DNA binding"/>
    <property type="evidence" value="ECO:0007669"/>
    <property type="project" value="InterPro"/>
</dbReference>
<dbReference type="GO" id="GO:0004803">
    <property type="term" value="F:transposase activity"/>
    <property type="evidence" value="ECO:0007669"/>
    <property type="project" value="InterPro"/>
</dbReference>
<comment type="caution">
    <text evidence="2">The sequence shown here is derived from an EMBL/GenBank/DDBJ whole genome shotgun (WGS) entry which is preliminary data.</text>
</comment>
<evidence type="ECO:0000313" key="2">
    <source>
        <dbReference type="EMBL" id="PQB07732.1"/>
    </source>
</evidence>
<keyword evidence="1" id="KW-0175">Coiled coil</keyword>
<dbReference type="Pfam" id="PF01527">
    <property type="entry name" value="HTH_Tnp_1"/>
    <property type="match status" value="1"/>
</dbReference>
<keyword evidence="3" id="KW-1185">Reference proteome</keyword>
<reference evidence="2 3" key="1">
    <citation type="submission" date="2016-11" db="EMBL/GenBank/DDBJ databases">
        <title>Trade-off between light-utilization and light-protection in marine flavobacteria.</title>
        <authorList>
            <person name="Kumagai Y."/>
        </authorList>
    </citation>
    <scope>NUCLEOTIDE SEQUENCE [LARGE SCALE GENOMIC DNA]</scope>
    <source>
        <strain evidence="2 3">ATCC 700397</strain>
    </source>
</reference>